<organism evidence="1 2">
    <name type="scientific">Rhodovarius crocodyli</name>
    <dbReference type="NCBI Taxonomy" id="1979269"/>
    <lineage>
        <taxon>Bacteria</taxon>
        <taxon>Pseudomonadati</taxon>
        <taxon>Pseudomonadota</taxon>
        <taxon>Alphaproteobacteria</taxon>
        <taxon>Acetobacterales</taxon>
        <taxon>Roseomonadaceae</taxon>
        <taxon>Rhodovarius</taxon>
    </lineage>
</organism>
<name>A0A437M442_9PROT</name>
<reference evidence="1 2" key="1">
    <citation type="submission" date="2019-01" db="EMBL/GenBank/DDBJ databases">
        <authorList>
            <person name="Chen W.-M."/>
        </authorList>
    </citation>
    <scope>NUCLEOTIDE SEQUENCE [LARGE SCALE GENOMIC DNA]</scope>
    <source>
        <strain evidence="1 2">CCP-6</strain>
    </source>
</reference>
<dbReference type="EMBL" id="SACL01000007">
    <property type="protein sequence ID" value="RVT92333.1"/>
    <property type="molecule type" value="Genomic_DNA"/>
</dbReference>
<comment type="caution">
    <text evidence="1">The sequence shown here is derived from an EMBL/GenBank/DDBJ whole genome shotgun (WGS) entry which is preliminary data.</text>
</comment>
<dbReference type="RefSeq" id="WP_127789187.1">
    <property type="nucleotide sequence ID" value="NZ_SACL01000007.1"/>
</dbReference>
<keyword evidence="2" id="KW-1185">Reference proteome</keyword>
<evidence type="ECO:0000313" key="1">
    <source>
        <dbReference type="EMBL" id="RVT92333.1"/>
    </source>
</evidence>
<gene>
    <name evidence="1" type="ORF">EOD42_19175</name>
</gene>
<dbReference type="Proteomes" id="UP000282957">
    <property type="component" value="Unassembled WGS sequence"/>
</dbReference>
<dbReference type="AlphaFoldDB" id="A0A437M442"/>
<proteinExistence type="predicted"/>
<protein>
    <submittedName>
        <fullName evidence="1">Uncharacterized protein</fullName>
    </submittedName>
</protein>
<accession>A0A437M442</accession>
<evidence type="ECO:0000313" key="2">
    <source>
        <dbReference type="Proteomes" id="UP000282957"/>
    </source>
</evidence>
<sequence length="115" mass="11469">MRPGRRPQRGQAAAMPSACLIAPLMAGGLMLAALQLAAPAGHAGLALEHLLAGAAPDRGAPRALGHFAFPLPDGALLREGPAQSGAAAMVSSSPVPPYWALETMTADAAASSLQP</sequence>